<evidence type="ECO:0000256" key="1">
    <source>
        <dbReference type="ARBA" id="ARBA00022468"/>
    </source>
</evidence>
<dbReference type="Pfam" id="PF00566">
    <property type="entry name" value="RabGAP-TBC"/>
    <property type="match status" value="2"/>
</dbReference>
<evidence type="ECO:0000259" key="3">
    <source>
        <dbReference type="PROSITE" id="PS50086"/>
    </source>
</evidence>
<organism evidence="4">
    <name type="scientific">Wollemia nobilis</name>
    <dbReference type="NCBI Taxonomy" id="56998"/>
    <lineage>
        <taxon>Eukaryota</taxon>
        <taxon>Viridiplantae</taxon>
        <taxon>Streptophyta</taxon>
        <taxon>Embryophyta</taxon>
        <taxon>Tracheophyta</taxon>
        <taxon>Spermatophyta</taxon>
        <taxon>Pinopsida</taxon>
        <taxon>Pinidae</taxon>
        <taxon>Conifers II</taxon>
        <taxon>Araucariales</taxon>
        <taxon>Araucariaceae</taxon>
        <taxon>Wollemia</taxon>
    </lineage>
</organism>
<feature type="region of interest" description="Disordered" evidence="2">
    <location>
        <begin position="741"/>
        <end position="768"/>
    </location>
</feature>
<name>A0A0C9RPP3_9CONI</name>
<dbReference type="Gene3D" id="1.10.472.80">
    <property type="entry name" value="Ypt/Rab-GAP domain of gyp1p, domain 3"/>
    <property type="match status" value="1"/>
</dbReference>
<reference evidence="4" key="1">
    <citation type="submission" date="2015-02" db="EMBL/GenBank/DDBJ databases">
        <title>A transcriptome of Wollemia nobilis - a relic of Gondwana.</title>
        <authorList>
            <person name="Chia J.Y."/>
            <person name="Leong Y.S."/>
            <person name="Abdul Karim S."/>
            <person name="Wan Azmi N."/>
            <person name="Hercus R."/>
            <person name="Croft L."/>
        </authorList>
    </citation>
    <scope>NUCLEOTIDE SEQUENCE</scope>
    <source>
        <strain evidence="4">MaeBrown</strain>
        <tissue evidence="4">Leaf</tissue>
    </source>
</reference>
<dbReference type="InterPro" id="IPR035969">
    <property type="entry name" value="Rab-GAP_TBC_sf"/>
</dbReference>
<dbReference type="GO" id="GO:0005096">
    <property type="term" value="F:GTPase activator activity"/>
    <property type="evidence" value="ECO:0007669"/>
    <property type="project" value="UniProtKB-KW"/>
</dbReference>
<dbReference type="PROSITE" id="PS50086">
    <property type="entry name" value="TBC_RABGAP"/>
    <property type="match status" value="1"/>
</dbReference>
<sequence length="1098" mass="120915">MPKSLVHANSNGNGEGSSVSPRSCGSGSGCSDREREWSVESSESGITSLRSVQWRVNLGVLPSNTSSIDDLRRAAANGRRMYAELRRRLLVDPHIMEESQKGADLSMENPLSQNPESVWGRFFRNAELERTIDNDLSRLYPEHGSYFQTTSCQAMLRRILLLRALRYPEHSYRQGMHELLAPLLYVLHVDVMHLSQVKHLYEDLFDDRFEDLSFQKSNSNFSENLEKQKNTFVYGKTLTKVEDEDKALDGSSSIDSVGSDELDTDVMSVILSSDAYGAEGELGALLSARFMEHDAYCMFDALLSGQGGAVAMADYFMNSPPIGSVAGLPPVIEASVDLYNLLSVADFSLYSHLVELGVEPQYFALRWLRVLFSREFEFEDLLLVWDAIFETSNAPLPFCGDNILRNSVPYSARSAFISAMSVSLLLHLRSALLATTNATICLQKLLNFPKNADVKKLIRKAKLLQSLALDTNATTPPPMGKIGRNFDNARTGKLVRSVSASSSYQIPALSHKAAVLQHHRSIPCSQDGLRVSMPESYWEEKWRNSMLQKVVPEESLDQGTECLGKALPGQTYGKIPKDASCQEHSLSNSANCSEVQETGKENCLVLLNDVQDSLSDSMDAKDRNETSSIRLARRKLLDSKIESSDIRSELNANKFCFIEGNDANVADQNHCNQNYSVHPNGGHLVDSVHEKGTNGNQSLEEPKTDNMISIDSVKNFSNGNVSDQGNKCLSKLSSDKEIKQETSASSSCLSEPVSTNSNVDKISAPDRDRMDGVNMEVKEFPKNSEACNIRSCPELPSQVSREGTCEEPPGKAVTSGSSEVAETSDAMRKQKPSGKFRWIWNFIKKDNGELSKTKAEDNTGSDGKRGLSEKTIISQGKQGNSVSSLPILHENDIGTSLFACENEGDQSLHSPSIHSCNNDGDQSLHSCNNNGDQSSCACENQSDQPLQIHEGDKNQLSHVCENDGDQPLCICENNRNQPCCVHKKDEDELSCSSDIQNESTTNCEVSQPLLDNSEVSELLNDNNPSTNLRNLGQSMLQNIQVIESTFLQSCTASNKSETQTASVERVEHSSKSLAGKGQHAALIALAELRKISNILSQM</sequence>
<proteinExistence type="predicted"/>
<evidence type="ECO:0000313" key="4">
    <source>
        <dbReference type="EMBL" id="JAG88901.1"/>
    </source>
</evidence>
<dbReference type="SUPFAM" id="SSF47923">
    <property type="entry name" value="Ypt/Rab-GAP domain of gyp1p"/>
    <property type="match status" value="2"/>
</dbReference>
<protein>
    <submittedName>
        <fullName evidence="4">TSA: Wollemia nobilis Ref_Wollemi_Transcript_4991_4003 transcribed RNA sequence</fullName>
    </submittedName>
</protein>
<dbReference type="PANTHER" id="PTHR22957">
    <property type="entry name" value="TBC1 DOMAIN FAMILY MEMBER GTPASE-ACTIVATING PROTEIN"/>
    <property type="match status" value="1"/>
</dbReference>
<feature type="compositionally biased region" description="Low complexity" evidence="2">
    <location>
        <begin position="9"/>
        <end position="25"/>
    </location>
</feature>
<dbReference type="Gene3D" id="1.10.8.270">
    <property type="entry name" value="putative rabgap domain of human tbc1 domain family member 14 like domains"/>
    <property type="match status" value="1"/>
</dbReference>
<accession>A0A0C9RPP3</accession>
<dbReference type="AlphaFoldDB" id="A0A0C9RPP3"/>
<dbReference type="PANTHER" id="PTHR22957:SF337">
    <property type="entry name" value="TBC1 DOMAIN FAMILY MEMBER 5"/>
    <property type="match status" value="1"/>
</dbReference>
<feature type="compositionally biased region" description="Polar residues" evidence="2">
    <location>
        <begin position="741"/>
        <end position="760"/>
    </location>
</feature>
<dbReference type="EMBL" id="GCHU01004953">
    <property type="protein sequence ID" value="JAG88901.1"/>
    <property type="molecule type" value="Transcribed_RNA"/>
</dbReference>
<feature type="region of interest" description="Disordered" evidence="2">
    <location>
        <begin position="798"/>
        <end position="830"/>
    </location>
</feature>
<dbReference type="SMART" id="SM00164">
    <property type="entry name" value="TBC"/>
    <property type="match status" value="1"/>
</dbReference>
<keyword evidence="1" id="KW-0343">GTPase activation</keyword>
<feature type="region of interest" description="Disordered" evidence="2">
    <location>
        <begin position="1"/>
        <end position="42"/>
    </location>
</feature>
<feature type="domain" description="Rab-GAP TBC" evidence="3">
    <location>
        <begin position="44"/>
        <end position="392"/>
    </location>
</feature>
<dbReference type="InterPro" id="IPR000195">
    <property type="entry name" value="Rab-GAP-TBC_dom"/>
</dbReference>
<evidence type="ECO:0000256" key="2">
    <source>
        <dbReference type="SAM" id="MobiDB-lite"/>
    </source>
</evidence>